<dbReference type="Proteomes" id="UP001161247">
    <property type="component" value="Chromosome 4"/>
</dbReference>
<organism evidence="2 3">
    <name type="scientific">Oldenlandia corymbosa var. corymbosa</name>
    <dbReference type="NCBI Taxonomy" id="529605"/>
    <lineage>
        <taxon>Eukaryota</taxon>
        <taxon>Viridiplantae</taxon>
        <taxon>Streptophyta</taxon>
        <taxon>Embryophyta</taxon>
        <taxon>Tracheophyta</taxon>
        <taxon>Spermatophyta</taxon>
        <taxon>Magnoliopsida</taxon>
        <taxon>eudicotyledons</taxon>
        <taxon>Gunneridae</taxon>
        <taxon>Pentapetalae</taxon>
        <taxon>asterids</taxon>
        <taxon>lamiids</taxon>
        <taxon>Gentianales</taxon>
        <taxon>Rubiaceae</taxon>
        <taxon>Rubioideae</taxon>
        <taxon>Spermacoceae</taxon>
        <taxon>Hedyotis-Oldenlandia complex</taxon>
        <taxon>Oldenlandia</taxon>
    </lineage>
</organism>
<keyword evidence="3" id="KW-1185">Reference proteome</keyword>
<dbReference type="EMBL" id="OX459121">
    <property type="protein sequence ID" value="CAI9103880.1"/>
    <property type="molecule type" value="Genomic_DNA"/>
</dbReference>
<evidence type="ECO:0000313" key="2">
    <source>
        <dbReference type="EMBL" id="CAI9103880.1"/>
    </source>
</evidence>
<evidence type="ECO:0000313" key="3">
    <source>
        <dbReference type="Proteomes" id="UP001161247"/>
    </source>
</evidence>
<accession>A0AAV1D7V1</accession>
<sequence length="361" mass="38145">MVSERGETSGAGFSSADKRSDPMNPQFLPDTPPGVDPYEPAMKKLSIDSIPSKSSSIERDYRTAVVAAMIGAAEAADKLATVMAAAEEDAAFKALLAEANAIRLSAINSRKEKLSSNELADAKEAAAAASREAAAVKAAAAAAKEAAAAKTAAAKEASAAASKEANKASSAKAAIAKKAATVKAAPTKSKSAAKAAAMKAAAAKAAASPEFKSPAVPAAASKSKSGRAAAASAKFKSPAKAAAAAKSKSGRDGRSSLEEENWRKYYEIMHQTQGFGITRAPQDAPILPYKQDDQVKINWIIEKCIEFYNYYIHEQVPYLYLPLLVYLWIDSDLYFHNNKTREARVIYSSLVYCSFLAEIYV</sequence>
<name>A0AAV1D7V1_OLDCO</name>
<protein>
    <submittedName>
        <fullName evidence="2">OLC1v1002462C2</fullName>
    </submittedName>
</protein>
<evidence type="ECO:0000256" key="1">
    <source>
        <dbReference type="SAM" id="MobiDB-lite"/>
    </source>
</evidence>
<proteinExistence type="predicted"/>
<dbReference type="AlphaFoldDB" id="A0AAV1D7V1"/>
<gene>
    <name evidence="2" type="ORF">OLC1_LOCUS12933</name>
</gene>
<feature type="region of interest" description="Disordered" evidence="1">
    <location>
        <begin position="1"/>
        <end position="41"/>
    </location>
</feature>
<reference evidence="2" key="1">
    <citation type="submission" date="2023-03" db="EMBL/GenBank/DDBJ databases">
        <authorList>
            <person name="Julca I."/>
        </authorList>
    </citation>
    <scope>NUCLEOTIDE SEQUENCE</scope>
</reference>